<accession>R8BJK0</accession>
<evidence type="ECO:0000313" key="1">
    <source>
        <dbReference type="EMBL" id="EON99491.1"/>
    </source>
</evidence>
<dbReference type="GeneID" id="19325489"/>
<dbReference type="Proteomes" id="UP000014074">
    <property type="component" value="Unassembled WGS sequence"/>
</dbReference>
<dbReference type="OrthoDB" id="412788at2759"/>
<gene>
    <name evidence="1" type="ORF">UCRPA7_4981</name>
</gene>
<dbReference type="RefSeq" id="XP_007915718.1">
    <property type="nucleotide sequence ID" value="XM_007917527.1"/>
</dbReference>
<dbReference type="HOGENOM" id="CLU_2293643_0_0_1"/>
<sequence length="101" mass="11774">MAATQGTLTVFERESWSSHERPYELLFQPPNADLPVCNYSVVQVPNVPIYALRPFKDNLSRGREGFLIADLETEMEYEDYFDPEKLKSKYMPEIKALLKEQ</sequence>
<name>R8BJK0_PHAM7</name>
<dbReference type="EMBL" id="KB933147">
    <property type="protein sequence ID" value="EON99491.1"/>
    <property type="molecule type" value="Genomic_DNA"/>
</dbReference>
<dbReference type="KEGG" id="tmn:UCRPA7_4981"/>
<protein>
    <submittedName>
        <fullName evidence="1">Putative fad-linked sulfhydryl oxidase alr isoform 2 protein</fullName>
    </submittedName>
</protein>
<proteinExistence type="predicted"/>
<reference evidence="2" key="1">
    <citation type="journal article" date="2013" name="Genome Announc.">
        <title>Draft genome sequence of the ascomycete Phaeoacremonium aleophilum strain UCR-PA7, a causal agent of the esca disease complex in grapevines.</title>
        <authorList>
            <person name="Blanco-Ulate B."/>
            <person name="Rolshausen P."/>
            <person name="Cantu D."/>
        </authorList>
    </citation>
    <scope>NUCLEOTIDE SEQUENCE [LARGE SCALE GENOMIC DNA]</scope>
    <source>
        <strain evidence="2">UCR-PA7</strain>
    </source>
</reference>
<dbReference type="AlphaFoldDB" id="R8BJK0"/>
<organism evidence="1 2">
    <name type="scientific">Phaeoacremonium minimum (strain UCR-PA7)</name>
    <name type="common">Esca disease fungus</name>
    <name type="synonym">Togninia minima</name>
    <dbReference type="NCBI Taxonomy" id="1286976"/>
    <lineage>
        <taxon>Eukaryota</taxon>
        <taxon>Fungi</taxon>
        <taxon>Dikarya</taxon>
        <taxon>Ascomycota</taxon>
        <taxon>Pezizomycotina</taxon>
        <taxon>Sordariomycetes</taxon>
        <taxon>Sordariomycetidae</taxon>
        <taxon>Togniniales</taxon>
        <taxon>Togniniaceae</taxon>
        <taxon>Phaeoacremonium</taxon>
    </lineage>
</organism>
<keyword evidence="2" id="KW-1185">Reference proteome</keyword>
<evidence type="ECO:0000313" key="2">
    <source>
        <dbReference type="Proteomes" id="UP000014074"/>
    </source>
</evidence>